<proteinExistence type="inferred from homology"/>
<evidence type="ECO:0000259" key="5">
    <source>
        <dbReference type="Pfam" id="PF05118"/>
    </source>
</evidence>
<keyword evidence="7" id="KW-1185">Reference proteome</keyword>
<dbReference type="InterPro" id="IPR051821">
    <property type="entry name" value="Asp/Asn_beta-hydroxylase"/>
</dbReference>
<dbReference type="PANTHER" id="PTHR46332:SF5">
    <property type="entry name" value="ASPARTATE BETA-HYDROXYLASE DOMAIN CONTAINING 2"/>
    <property type="match status" value="1"/>
</dbReference>
<dbReference type="InterPro" id="IPR007803">
    <property type="entry name" value="Asp/Arg/Pro-Hydrxlase"/>
</dbReference>
<evidence type="ECO:0000256" key="2">
    <source>
        <dbReference type="ARBA" id="ARBA00022964"/>
    </source>
</evidence>
<evidence type="ECO:0000313" key="7">
    <source>
        <dbReference type="Proteomes" id="UP001165060"/>
    </source>
</evidence>
<dbReference type="Pfam" id="PF05118">
    <property type="entry name" value="Asp_Arg_Hydrox"/>
    <property type="match status" value="1"/>
</dbReference>
<protein>
    <recommendedName>
        <fullName evidence="5">Aspartyl/asparaginy/proline hydroxylase domain-containing protein</fullName>
    </recommendedName>
</protein>
<feature type="domain" description="Aspartyl/asparaginy/proline hydroxylase" evidence="5">
    <location>
        <begin position="274"/>
        <end position="382"/>
    </location>
</feature>
<sequence length="406" mass="43421">MLSRAISALDGEPELNITCSADHLPDDPFAPSADSGAAPPPACPPAPARASSIHVHIASSEEQAQPFAVPSILSSPPPCKLLLLITSHPTPSASIPVTISPLFQPPAVPASLLSFLMPPLLPPTGDAFALLSCSLPDPAGVAHLCLLRPLAPLPALGGGGGGKEEEEEVRAAAKMAEGAATQPKSEYVDPPTPNFYAPAEHPELRQVSEFMLLNAPLILMELNAMVERGLSWAPWPEPDLLPRRPPEAEADRTPTWAILPFCHTFPADGSKDTTWLQSANELCPLTYQILRSVPGIRTALFSRMAPGVKLNAHRGWAELANYVLRCHLPLKVVEGTCGVVCGGETQLHEMGRLLVFDDSKLHYAYNGSAEDRFVLIFDVVRPGGVVKGVVEGSRTAELNDLLDRYR</sequence>
<organism evidence="6 7">
    <name type="scientific">Tetraparma gracilis</name>
    <dbReference type="NCBI Taxonomy" id="2962635"/>
    <lineage>
        <taxon>Eukaryota</taxon>
        <taxon>Sar</taxon>
        <taxon>Stramenopiles</taxon>
        <taxon>Ochrophyta</taxon>
        <taxon>Bolidophyceae</taxon>
        <taxon>Parmales</taxon>
        <taxon>Triparmaceae</taxon>
        <taxon>Tetraparma</taxon>
    </lineage>
</organism>
<dbReference type="Gene3D" id="2.60.120.330">
    <property type="entry name" value="B-lactam Antibiotic, Isopenicillin N Synthase, Chain"/>
    <property type="match status" value="1"/>
</dbReference>
<dbReference type="SUPFAM" id="SSF51197">
    <property type="entry name" value="Clavaminate synthase-like"/>
    <property type="match status" value="1"/>
</dbReference>
<evidence type="ECO:0000256" key="1">
    <source>
        <dbReference type="ARBA" id="ARBA00007730"/>
    </source>
</evidence>
<dbReference type="PANTHER" id="PTHR46332">
    <property type="entry name" value="ASPARTATE BETA-HYDROXYLASE DOMAIN-CONTAINING PROTEIN 2"/>
    <property type="match status" value="1"/>
</dbReference>
<dbReference type="Proteomes" id="UP001165060">
    <property type="component" value="Unassembled WGS sequence"/>
</dbReference>
<comment type="caution">
    <text evidence="6">The sequence shown here is derived from an EMBL/GenBank/DDBJ whole genome shotgun (WGS) entry which is preliminary data.</text>
</comment>
<keyword evidence="2" id="KW-0223">Dioxygenase</keyword>
<feature type="region of interest" description="Disordered" evidence="4">
    <location>
        <begin position="20"/>
        <end position="48"/>
    </location>
</feature>
<name>A0ABQ6M534_9STRA</name>
<evidence type="ECO:0000256" key="4">
    <source>
        <dbReference type="SAM" id="MobiDB-lite"/>
    </source>
</evidence>
<gene>
    <name evidence="6" type="ORF">TeGR_g4973</name>
</gene>
<feature type="compositionally biased region" description="Pro residues" evidence="4">
    <location>
        <begin position="38"/>
        <end position="47"/>
    </location>
</feature>
<feature type="compositionally biased region" description="Low complexity" evidence="4">
    <location>
        <begin position="27"/>
        <end position="37"/>
    </location>
</feature>
<evidence type="ECO:0000313" key="6">
    <source>
        <dbReference type="EMBL" id="GMI19478.1"/>
    </source>
</evidence>
<dbReference type="EMBL" id="BRYB01002439">
    <property type="protein sequence ID" value="GMI19478.1"/>
    <property type="molecule type" value="Genomic_DNA"/>
</dbReference>
<accession>A0ABQ6M534</accession>
<comment type="similarity">
    <text evidence="1">Belongs to the aspartyl/asparaginyl beta-hydroxylase family.</text>
</comment>
<keyword evidence="3" id="KW-0560">Oxidoreductase</keyword>
<dbReference type="InterPro" id="IPR027443">
    <property type="entry name" value="IPNS-like_sf"/>
</dbReference>
<reference evidence="6 7" key="1">
    <citation type="journal article" date="2023" name="Commun. Biol.">
        <title>Genome analysis of Parmales, the sister group of diatoms, reveals the evolutionary specialization of diatoms from phago-mixotrophs to photoautotrophs.</title>
        <authorList>
            <person name="Ban H."/>
            <person name="Sato S."/>
            <person name="Yoshikawa S."/>
            <person name="Yamada K."/>
            <person name="Nakamura Y."/>
            <person name="Ichinomiya M."/>
            <person name="Sato N."/>
            <person name="Blanc-Mathieu R."/>
            <person name="Endo H."/>
            <person name="Kuwata A."/>
            <person name="Ogata H."/>
        </authorList>
    </citation>
    <scope>NUCLEOTIDE SEQUENCE [LARGE SCALE GENOMIC DNA]</scope>
</reference>
<evidence type="ECO:0000256" key="3">
    <source>
        <dbReference type="ARBA" id="ARBA00023002"/>
    </source>
</evidence>